<proteinExistence type="predicted"/>
<organism evidence="3 4">
    <name type="scientific">Clunio marinus</name>
    <dbReference type="NCBI Taxonomy" id="568069"/>
    <lineage>
        <taxon>Eukaryota</taxon>
        <taxon>Metazoa</taxon>
        <taxon>Ecdysozoa</taxon>
        <taxon>Arthropoda</taxon>
        <taxon>Hexapoda</taxon>
        <taxon>Insecta</taxon>
        <taxon>Pterygota</taxon>
        <taxon>Neoptera</taxon>
        <taxon>Endopterygota</taxon>
        <taxon>Diptera</taxon>
        <taxon>Nematocera</taxon>
        <taxon>Chironomoidea</taxon>
        <taxon>Chironomidae</taxon>
        <taxon>Clunio</taxon>
    </lineage>
</organism>
<feature type="compositionally biased region" description="Polar residues" evidence="1">
    <location>
        <begin position="176"/>
        <end position="188"/>
    </location>
</feature>
<evidence type="ECO:0000313" key="4">
    <source>
        <dbReference type="Proteomes" id="UP000183832"/>
    </source>
</evidence>
<feature type="compositionally biased region" description="Basic and acidic residues" evidence="1">
    <location>
        <begin position="867"/>
        <end position="878"/>
    </location>
</feature>
<dbReference type="InterPro" id="IPR032715">
    <property type="entry name" value="NCOA6_TRADD-N"/>
</dbReference>
<dbReference type="PANTHER" id="PTHR46007:SF8">
    <property type="entry name" value="C2H2-TYPE DOMAIN-CONTAINING PROTEIN"/>
    <property type="match status" value="1"/>
</dbReference>
<accession>A0A1J1HUB8</accession>
<feature type="compositionally biased region" description="Basic residues" evidence="1">
    <location>
        <begin position="2017"/>
        <end position="2026"/>
    </location>
</feature>
<feature type="compositionally biased region" description="Low complexity" evidence="1">
    <location>
        <begin position="1342"/>
        <end position="1351"/>
    </location>
</feature>
<feature type="region of interest" description="Disordered" evidence="1">
    <location>
        <begin position="1617"/>
        <end position="1961"/>
    </location>
</feature>
<feature type="compositionally biased region" description="Polar residues" evidence="1">
    <location>
        <begin position="1948"/>
        <end position="1961"/>
    </location>
</feature>
<feature type="compositionally biased region" description="Low complexity" evidence="1">
    <location>
        <begin position="1853"/>
        <end position="1867"/>
    </location>
</feature>
<feature type="compositionally biased region" description="Polar residues" evidence="1">
    <location>
        <begin position="1785"/>
        <end position="1798"/>
    </location>
</feature>
<feature type="region of interest" description="Disordered" evidence="1">
    <location>
        <begin position="993"/>
        <end position="1056"/>
    </location>
</feature>
<feature type="domain" description="Nuclear receptor coactivator 6 TRADD-N" evidence="2">
    <location>
        <begin position="14"/>
        <end position="148"/>
    </location>
</feature>
<dbReference type="PANTHER" id="PTHR46007">
    <property type="entry name" value="MEDIATOR OF RNA POLYMERASE II TRANSCRIPTION SUBUNIT 12"/>
    <property type="match status" value="1"/>
</dbReference>
<feature type="region of interest" description="Disordered" evidence="1">
    <location>
        <begin position="245"/>
        <end position="289"/>
    </location>
</feature>
<dbReference type="Proteomes" id="UP000183832">
    <property type="component" value="Unassembled WGS sequence"/>
</dbReference>
<feature type="region of interest" description="Disordered" evidence="1">
    <location>
        <begin position="1975"/>
        <end position="2026"/>
    </location>
</feature>
<feature type="compositionally biased region" description="Polar residues" evidence="1">
    <location>
        <begin position="589"/>
        <end position="601"/>
    </location>
</feature>
<dbReference type="Pfam" id="PF13820">
    <property type="entry name" value="NCOA6_TRADD-N"/>
    <property type="match status" value="1"/>
</dbReference>
<feature type="compositionally biased region" description="Low complexity" evidence="1">
    <location>
        <begin position="1880"/>
        <end position="1922"/>
    </location>
</feature>
<feature type="region of interest" description="Disordered" evidence="1">
    <location>
        <begin position="860"/>
        <end position="887"/>
    </location>
</feature>
<dbReference type="GO" id="GO:0045944">
    <property type="term" value="P:positive regulation of transcription by RNA polymerase II"/>
    <property type="evidence" value="ECO:0007669"/>
    <property type="project" value="TreeGrafter"/>
</dbReference>
<feature type="compositionally biased region" description="Low complexity" evidence="1">
    <location>
        <begin position="1740"/>
        <end position="1754"/>
    </location>
</feature>
<feature type="compositionally biased region" description="Low complexity" evidence="1">
    <location>
        <begin position="1976"/>
        <end position="1993"/>
    </location>
</feature>
<feature type="region of interest" description="Disordered" evidence="1">
    <location>
        <begin position="1342"/>
        <end position="1481"/>
    </location>
</feature>
<feature type="compositionally biased region" description="Polar residues" evidence="1">
    <location>
        <begin position="1413"/>
        <end position="1438"/>
    </location>
</feature>
<feature type="region of interest" description="Disordered" evidence="1">
    <location>
        <begin position="324"/>
        <end position="344"/>
    </location>
</feature>
<feature type="compositionally biased region" description="Polar residues" evidence="1">
    <location>
        <begin position="802"/>
        <end position="824"/>
    </location>
</feature>
<feature type="compositionally biased region" description="Polar residues" evidence="1">
    <location>
        <begin position="1814"/>
        <end position="1823"/>
    </location>
</feature>
<dbReference type="STRING" id="568069.A0A1J1HUB8"/>
<dbReference type="EMBL" id="CVRI01000014">
    <property type="protein sequence ID" value="CRK89745.1"/>
    <property type="molecule type" value="Genomic_DNA"/>
</dbReference>
<dbReference type="OrthoDB" id="5967287at2759"/>
<dbReference type="GO" id="GO:0016592">
    <property type="term" value="C:mediator complex"/>
    <property type="evidence" value="ECO:0007669"/>
    <property type="project" value="TreeGrafter"/>
</dbReference>
<feature type="compositionally biased region" description="Low complexity" evidence="1">
    <location>
        <begin position="1712"/>
        <end position="1724"/>
    </location>
</feature>
<name>A0A1J1HUB8_9DIPT</name>
<feature type="region of interest" description="Disordered" evidence="1">
    <location>
        <begin position="761"/>
        <end position="782"/>
    </location>
</feature>
<keyword evidence="4" id="KW-1185">Reference proteome</keyword>
<feature type="region of interest" description="Disordered" evidence="1">
    <location>
        <begin position="575"/>
        <end position="601"/>
    </location>
</feature>
<dbReference type="GO" id="GO:0003713">
    <property type="term" value="F:transcription coactivator activity"/>
    <property type="evidence" value="ECO:0007669"/>
    <property type="project" value="TreeGrafter"/>
</dbReference>
<feature type="compositionally biased region" description="Polar residues" evidence="1">
    <location>
        <begin position="1636"/>
        <end position="1659"/>
    </location>
</feature>
<feature type="compositionally biased region" description="Basic and acidic residues" evidence="1">
    <location>
        <begin position="1464"/>
        <end position="1480"/>
    </location>
</feature>
<gene>
    <name evidence="3" type="ORF">CLUMA_CG003408</name>
</gene>
<feature type="compositionally biased region" description="Low complexity" evidence="1">
    <location>
        <begin position="164"/>
        <end position="175"/>
    </location>
</feature>
<feature type="region of interest" description="Disordered" evidence="1">
    <location>
        <begin position="802"/>
        <end position="832"/>
    </location>
</feature>
<feature type="compositionally biased region" description="Low complexity" evidence="1">
    <location>
        <begin position="276"/>
        <end position="289"/>
    </location>
</feature>
<evidence type="ECO:0000259" key="2">
    <source>
        <dbReference type="Pfam" id="PF13820"/>
    </source>
</evidence>
<feature type="compositionally biased region" description="Polar residues" evidence="1">
    <location>
        <begin position="1370"/>
        <end position="1385"/>
    </location>
</feature>
<feature type="region of interest" description="Disordered" evidence="1">
    <location>
        <begin position="164"/>
        <end position="188"/>
    </location>
</feature>
<feature type="compositionally biased region" description="Low complexity" evidence="1">
    <location>
        <begin position="577"/>
        <end position="588"/>
    </location>
</feature>
<dbReference type="InterPro" id="IPR051647">
    <property type="entry name" value="Mediator_comp_sub12"/>
</dbReference>
<feature type="compositionally biased region" description="Low complexity" evidence="1">
    <location>
        <begin position="995"/>
        <end position="1011"/>
    </location>
</feature>
<protein>
    <submittedName>
        <fullName evidence="3">CLUMA_CG003408, isoform A</fullName>
    </submittedName>
</protein>
<evidence type="ECO:0000256" key="1">
    <source>
        <dbReference type="SAM" id="MobiDB-lite"/>
    </source>
</evidence>
<sequence>MAADSDGNDKNLTAVVICEGDYHDPSFPQKLNNLVARLNSLIEEQPKSKRLKVNKVEPWNSVRVTLSIPKEAAVKLRQLAAEGNSALRELGILSVQLEGDSVISLRLVGQEIVLRTSADNTTGSQNTTNLGELTRILAQNKQNQPTPSTSTSIVSDHTTTAAASTSASSSSLSSSNVTNSISDGLQNGPINVVEKSLIKSPNTVCPMDGKLPAHVPNATDTPCEYPFGSMTQARVIHRRENTLGINQQQQQQQGNSQHFIAPSTPVGQPPPPPYPNKQQSSSSLLLPPASTSQLQSHIVGGGNNIAISSPLLVNLLQNEGVSNNNLSNSSGVQQQQPSTSNNTVLTSNNAANVDHQHIQQQHQTSLVNVNNNKKCININKTQLPVQQQHTMVQQQSIVINQGSTPSKSQMNNSNQQQHLNNAVTATTTTTIMNPSLSVPSHVINNKLPPHQQQQSVATRFIGPSVQQTLNIRNISPGQQQQHPSGVQVISRLSQPSSQMQHQQLQQHQQFRQPMVTTGAQPQFISQHNAMPSPSSAGSSTTTNFFDPVKVLNKPMDSMTKSSFQEFARYQMEYNLSQQQQQQQQKQQQNLSDGNQQSVPISNPNVVVTASATTSSTTSTTTSINLQQMLIKTEPKQPPTNNDPLGLNLGELPDLNLTKNDLDSLLPTLNPSELECALFDSKLDSLLEGKDLDLDFSSQNASSTTAATAGVSNVVRSERPTGAQQQIMSTTSTATSGTTAKIGNFSGGHKKQQMLLINPLTGDLEPMASDHDSGSDNDSEESKRKKLLLKQFGDMIQSDLSNSLYSDDETSCSTGFSNKGTSDMSDGEKSNSNDLLSLKAKKVRKEKMLLKDGSAATSVVKSSRKLKEKANKTTKEKVPKVRSTSTKPRLKATTMISEQVTVEQGTEKVKIVLKLPKTSDTKIDLKQQHQQQQAQTSSNINNNQINQQVKNIQFIAQTSQQQPLLNFPTTLAIGNAIVTQNNFSPAQTAGLTITNSQMPSTTSQSSSTTPTSEELRVPPLHISLRGRNSIVINNKTDRKKSHSGGEEDSNDGSRKSSIKKLIPNDYHQLTTSDKNEQQQQQPQQSMMVMMNNHEKKDSIDIPLSARLKNMTDPQHIMNSLASYNVTISSTSGGTTTLDNHKHKMLDETGNCRKGSQESVTASTAAAATTTAVHNHLSSKSGSATTTYKNITISEVMTSLASGNPNNTLIQVPASTSITTVVFGEGNDGTSSSSSLKKNLSELTNGLIGNEATIVKKRRLSGSSVINESKNRKDDVKEFHFTTIGSTNVGTLPQHSNLSSSKNLKGLNSTIISSAAVIGGGVGGGGQISGHQISITPTTVVVTHPATTSSSSSLLKAQQQHHVQQHSEPKSNNETINVQNQQHQQRSAVKVNETSRPDSPVKQQQQQQSVGDLINATNNSIPVTATTNGTRQGSPNTQAQGGEDSGIESMDALSEKSPHQTSHSPLARDTKRSESPRDDKSINMEMGEIEAALAKMEGTEIVDELLKSCDNKQKINGDYTIIMHQQKHQQQQQHDVLGSMTKDENKKDECCNKNNLNDVNDVKEHEKFKNDDNHHHHHHHHQHVIELDDEKNANMNSTKESVNLSGTLASAVNKEDDVVAKSQQLEPKPLRTNPPLYTYSSSDKMQRDSTGSSCSESENGVKSTSNNSEKKSEILQQLSIEIPQHTDNENRVRTRASSKLESPLEITRQSPNDSTSTATSAMMKSSQKLSAAVIDRLSPKPTTTTSSSSSATTTTTGKNKRKRQGSESSTQSCVSDDMSVQRKKTRTSANASIIQIQDDSMSGKAGGKKQPENAKVNHTSVTVSASGGGGKKPEESSDSDEPLIDMIGKTKGPRSSSSSKSQTTSPTTVSEEKILRNHKVLTINTNNSSSNSKSANTSPTISSSSVTITPIVTNSSSNLTTTSSSGGGGKNTSTLKPPIEEKIGTRRSVRMTTSSLASNKANVKSSVLHNASTSLTVTSSQQNTSYNNNNNNSSTGKLDQNEPRRKTRSAGLDSQAEGRRRRGSRDSK</sequence>
<evidence type="ECO:0000313" key="3">
    <source>
        <dbReference type="EMBL" id="CRK89745.1"/>
    </source>
</evidence>
<reference evidence="3 4" key="1">
    <citation type="submission" date="2015-04" db="EMBL/GenBank/DDBJ databases">
        <authorList>
            <person name="Syromyatnikov M.Y."/>
            <person name="Popov V.N."/>
        </authorList>
    </citation>
    <scope>NUCLEOTIDE SEQUENCE [LARGE SCALE GENOMIC DNA]</scope>
</reference>